<proteinExistence type="predicted"/>
<evidence type="ECO:0000313" key="1">
    <source>
        <dbReference type="EMBL" id="KAL3317105.1"/>
    </source>
</evidence>
<accession>A0ABD2QC62</accession>
<reference evidence="1 2" key="1">
    <citation type="submission" date="2024-11" db="EMBL/GenBank/DDBJ databases">
        <title>Adaptive evolution of stress response genes in parasites aligns with host niche diversity.</title>
        <authorList>
            <person name="Hahn C."/>
            <person name="Resl P."/>
        </authorList>
    </citation>
    <scope>NUCLEOTIDE SEQUENCE [LARGE SCALE GENOMIC DNA]</scope>
    <source>
        <strain evidence="1">EGGRZ-B1_66</strain>
        <tissue evidence="1">Body</tissue>
    </source>
</reference>
<evidence type="ECO:0000313" key="2">
    <source>
        <dbReference type="Proteomes" id="UP001626550"/>
    </source>
</evidence>
<comment type="caution">
    <text evidence="1">The sequence shown here is derived from an EMBL/GenBank/DDBJ whole genome shotgun (WGS) entry which is preliminary data.</text>
</comment>
<gene>
    <name evidence="1" type="ORF">Ciccas_004239</name>
</gene>
<dbReference type="AlphaFoldDB" id="A0ABD2QC62"/>
<dbReference type="EMBL" id="JBJKFK010000429">
    <property type="protein sequence ID" value="KAL3317105.1"/>
    <property type="molecule type" value="Genomic_DNA"/>
</dbReference>
<organism evidence="1 2">
    <name type="scientific">Cichlidogyrus casuarinus</name>
    <dbReference type="NCBI Taxonomy" id="1844966"/>
    <lineage>
        <taxon>Eukaryota</taxon>
        <taxon>Metazoa</taxon>
        <taxon>Spiralia</taxon>
        <taxon>Lophotrochozoa</taxon>
        <taxon>Platyhelminthes</taxon>
        <taxon>Monogenea</taxon>
        <taxon>Monopisthocotylea</taxon>
        <taxon>Dactylogyridea</taxon>
        <taxon>Ancyrocephalidae</taxon>
        <taxon>Cichlidogyrus</taxon>
    </lineage>
</organism>
<sequence>MGTPEQEQGLLVNQTVLQDLIKHQSGDLVTFCLNKRAWEHVRKLPSCSYSPYELRNHALVWVPVTKAFEKNGNDLSILDEFELNLRQYCFK</sequence>
<keyword evidence="2" id="KW-1185">Reference proteome</keyword>
<dbReference type="Proteomes" id="UP001626550">
    <property type="component" value="Unassembled WGS sequence"/>
</dbReference>
<name>A0ABD2QC62_9PLAT</name>
<protein>
    <submittedName>
        <fullName evidence="1">Uncharacterized protein</fullName>
    </submittedName>
</protein>